<dbReference type="SUPFAM" id="SSF52317">
    <property type="entry name" value="Class I glutamine amidotransferase-like"/>
    <property type="match status" value="1"/>
</dbReference>
<evidence type="ECO:0000313" key="1">
    <source>
        <dbReference type="EMBL" id="SVA90150.1"/>
    </source>
</evidence>
<protein>
    <submittedName>
        <fullName evidence="1">Uncharacterized protein</fullName>
    </submittedName>
</protein>
<organism evidence="1">
    <name type="scientific">marine metagenome</name>
    <dbReference type="NCBI Taxonomy" id="408172"/>
    <lineage>
        <taxon>unclassified sequences</taxon>
        <taxon>metagenomes</taxon>
        <taxon>ecological metagenomes</taxon>
    </lineage>
</organism>
<name>A0A381ZLL9_9ZZZZ</name>
<sequence>MSMIKNKMSTAYRVAQEMIKDKLKDVDEDMAAEFEELGQSEVIVSKGVHDYIEQVFNGIGLKHNLINPQQFEKIDLDPDKIIFINCPGNVTSKGLRNLVTFVEKGGFLFTTDWALRHVIEPGFPGYIKYNNRPTNDEVVRVDILAEEDPFLQSLIGPNDDPQWWLEGSSYPIEILNHKEVDILIKSKEIEKKYGESAVFVTFDYGKGKIYHMISHFYLQRAETRTARHAKSGAEYAYEKLNMDEYREEKYKNMGIDDANLSDVEAAYSSSSMMNKILWDKRKMAEMEREDEKD</sequence>
<dbReference type="InterPro" id="IPR029062">
    <property type="entry name" value="Class_I_gatase-like"/>
</dbReference>
<proteinExistence type="predicted"/>
<accession>A0A381ZLL9</accession>
<dbReference type="EMBL" id="UINC01021805">
    <property type="protein sequence ID" value="SVA90150.1"/>
    <property type="molecule type" value="Genomic_DNA"/>
</dbReference>
<dbReference type="AlphaFoldDB" id="A0A381ZLL9"/>
<reference evidence="1" key="1">
    <citation type="submission" date="2018-05" db="EMBL/GenBank/DDBJ databases">
        <authorList>
            <person name="Lanie J.A."/>
            <person name="Ng W.-L."/>
            <person name="Kazmierczak K.M."/>
            <person name="Andrzejewski T.M."/>
            <person name="Davidsen T.M."/>
            <person name="Wayne K.J."/>
            <person name="Tettelin H."/>
            <person name="Glass J.I."/>
            <person name="Rusch D."/>
            <person name="Podicherti R."/>
            <person name="Tsui H.-C.T."/>
            <person name="Winkler M.E."/>
        </authorList>
    </citation>
    <scope>NUCLEOTIDE SEQUENCE</scope>
</reference>
<gene>
    <name evidence="1" type="ORF">METZ01_LOCUS143004</name>
</gene>